<keyword evidence="8" id="KW-1185">Reference proteome</keyword>
<dbReference type="PROSITE" id="PS51005">
    <property type="entry name" value="NAC"/>
    <property type="match status" value="1"/>
</dbReference>
<accession>A0AAU9NSB0</accession>
<keyword evidence="1" id="KW-0805">Transcription regulation</keyword>
<evidence type="ECO:0000259" key="6">
    <source>
        <dbReference type="PROSITE" id="PS51005"/>
    </source>
</evidence>
<feature type="region of interest" description="Disordered" evidence="5">
    <location>
        <begin position="285"/>
        <end position="310"/>
    </location>
</feature>
<comment type="caution">
    <text evidence="7">The sequence shown here is derived from an EMBL/GenBank/DDBJ whole genome shotgun (WGS) entry which is preliminary data.</text>
</comment>
<evidence type="ECO:0000256" key="5">
    <source>
        <dbReference type="SAM" id="MobiDB-lite"/>
    </source>
</evidence>
<evidence type="ECO:0000313" key="7">
    <source>
        <dbReference type="EMBL" id="CAH1440505.1"/>
    </source>
</evidence>
<name>A0AAU9NSB0_9ASTR</name>
<dbReference type="GO" id="GO:0003677">
    <property type="term" value="F:DNA binding"/>
    <property type="evidence" value="ECO:0007669"/>
    <property type="project" value="UniProtKB-KW"/>
</dbReference>
<dbReference type="PANTHER" id="PTHR31719">
    <property type="entry name" value="NAC TRANSCRIPTION FACTOR 56"/>
    <property type="match status" value="1"/>
</dbReference>
<dbReference type="GO" id="GO:0006355">
    <property type="term" value="P:regulation of DNA-templated transcription"/>
    <property type="evidence" value="ECO:0007669"/>
    <property type="project" value="InterPro"/>
</dbReference>
<dbReference type="InterPro" id="IPR036093">
    <property type="entry name" value="NAC_dom_sf"/>
</dbReference>
<dbReference type="SUPFAM" id="SSF101941">
    <property type="entry name" value="NAC domain"/>
    <property type="match status" value="1"/>
</dbReference>
<sequence length="363" mass="40598">MHIIVASFPEDHRIIIRRGYRFYPTDREFIIDCLLRKINDQALHIRILETDVYSGHPSSVTANHPQIVEGEWLFFSPRDHHRSHYRRSRKNGNGEWKWKHKLTLRDEVGEIGVKNSFYYREGLPPAPTTNTSWQMAKYVLNGTRTQSPNRFVLSIIYRNTQRGPRNNAVVDCSGGASQTSSQLRIGETENLAQPPPSGSQTEGGMNLNQAGFHINVGSGLGGGNDGTGRDLHRGETEYRQQILAQRPPWKGETEYRQQIPAQRPPWLSEIEGVGNQAGFHINAGSGLGGGNDGNRTTIITSRPHSTTNGISNTSYMGSVFLPQTLRSEAQVVQTRAHLVILTDEKLGPNHVEIRGPISTRLIL</sequence>
<dbReference type="Proteomes" id="UP001157418">
    <property type="component" value="Unassembled WGS sequence"/>
</dbReference>
<dbReference type="AlphaFoldDB" id="A0AAU9NSB0"/>
<dbReference type="Pfam" id="PF02365">
    <property type="entry name" value="NAM"/>
    <property type="match status" value="1"/>
</dbReference>
<evidence type="ECO:0000256" key="4">
    <source>
        <dbReference type="ARBA" id="ARBA00023242"/>
    </source>
</evidence>
<feature type="region of interest" description="Disordered" evidence="5">
    <location>
        <begin position="164"/>
        <end position="183"/>
    </location>
</feature>
<feature type="compositionally biased region" description="Polar residues" evidence="5">
    <location>
        <begin position="295"/>
        <end position="310"/>
    </location>
</feature>
<gene>
    <name evidence="7" type="ORF">LVIROSA_LOCUS26639</name>
</gene>
<feature type="domain" description="NAC" evidence="6">
    <location>
        <begin position="16"/>
        <end position="159"/>
    </location>
</feature>
<keyword evidence="2" id="KW-0238">DNA-binding</keyword>
<evidence type="ECO:0000256" key="2">
    <source>
        <dbReference type="ARBA" id="ARBA00023125"/>
    </source>
</evidence>
<evidence type="ECO:0000256" key="1">
    <source>
        <dbReference type="ARBA" id="ARBA00023015"/>
    </source>
</evidence>
<organism evidence="7 8">
    <name type="scientific">Lactuca virosa</name>
    <dbReference type="NCBI Taxonomy" id="75947"/>
    <lineage>
        <taxon>Eukaryota</taxon>
        <taxon>Viridiplantae</taxon>
        <taxon>Streptophyta</taxon>
        <taxon>Embryophyta</taxon>
        <taxon>Tracheophyta</taxon>
        <taxon>Spermatophyta</taxon>
        <taxon>Magnoliopsida</taxon>
        <taxon>eudicotyledons</taxon>
        <taxon>Gunneridae</taxon>
        <taxon>Pentapetalae</taxon>
        <taxon>asterids</taxon>
        <taxon>campanulids</taxon>
        <taxon>Asterales</taxon>
        <taxon>Asteraceae</taxon>
        <taxon>Cichorioideae</taxon>
        <taxon>Cichorieae</taxon>
        <taxon>Lactucinae</taxon>
        <taxon>Lactuca</taxon>
    </lineage>
</organism>
<reference evidence="7 8" key="1">
    <citation type="submission" date="2022-01" db="EMBL/GenBank/DDBJ databases">
        <authorList>
            <person name="Xiong W."/>
            <person name="Schranz E."/>
        </authorList>
    </citation>
    <scope>NUCLEOTIDE SEQUENCE [LARGE SCALE GENOMIC DNA]</scope>
</reference>
<dbReference type="InterPro" id="IPR003441">
    <property type="entry name" value="NAC-dom"/>
</dbReference>
<keyword evidence="3" id="KW-0804">Transcription</keyword>
<evidence type="ECO:0000256" key="3">
    <source>
        <dbReference type="ARBA" id="ARBA00023163"/>
    </source>
</evidence>
<keyword evidence="4" id="KW-0539">Nucleus</keyword>
<dbReference type="PANTHER" id="PTHR31719:SF213">
    <property type="entry name" value="NAC DOMAIN-CONTAINING PROTEIN"/>
    <property type="match status" value="1"/>
</dbReference>
<protein>
    <recommendedName>
        <fullName evidence="6">NAC domain-containing protein</fullName>
    </recommendedName>
</protein>
<dbReference type="EMBL" id="CAKMRJ010005412">
    <property type="protein sequence ID" value="CAH1440505.1"/>
    <property type="molecule type" value="Genomic_DNA"/>
</dbReference>
<dbReference type="Gene3D" id="2.170.150.80">
    <property type="entry name" value="NAC domain"/>
    <property type="match status" value="1"/>
</dbReference>
<proteinExistence type="predicted"/>
<evidence type="ECO:0000313" key="8">
    <source>
        <dbReference type="Proteomes" id="UP001157418"/>
    </source>
</evidence>